<feature type="region of interest" description="Disordered" evidence="1">
    <location>
        <begin position="64"/>
        <end position="99"/>
    </location>
</feature>
<reference evidence="3 5" key="1">
    <citation type="submission" date="2014-02" db="EMBL/GenBank/DDBJ databases">
        <title>Expanding our view of genomic diversity in Candidatus Accumulibacter clades.</title>
        <authorList>
            <person name="Skennerton C.T."/>
            <person name="Barr J.J."/>
            <person name="Slater F.R."/>
            <person name="Bond P.L."/>
            <person name="Tyson G.W."/>
        </authorList>
    </citation>
    <scope>NUCLEOTIDE SEQUENCE [LARGE SCALE GENOMIC DNA]</scope>
    <source>
        <strain evidence="5">SK-02</strain>
    </source>
</reference>
<sequence>MKKFLLGAVIAASPCLANAVDINVNLGNMRVEAPGVTVTFGSRDNRGYYWDGYEYRDPKYWKEHNGPRGEKHYTGRGNNGVPHQGGGHCPPGQAKKGNC</sequence>
<reference evidence="4" key="3">
    <citation type="submission" date="2020-06" db="EMBL/GenBank/DDBJ databases">
        <authorList>
            <person name="Arumugam K."/>
            <person name="Besarab I."/>
            <person name="Haryono M."/>
            <person name="Bagci C."/>
            <person name="Beier S."/>
            <person name="Buchfink B."/>
            <person name="Gorska A."/>
            <person name="Qiu G."/>
            <person name="Huson D.H."/>
            <person name="Williams R.B."/>
        </authorList>
    </citation>
    <scope>NUCLEOTIDE SEQUENCE</scope>
    <source>
        <strain evidence="4">SSA1</strain>
    </source>
</reference>
<protein>
    <submittedName>
        <fullName evidence="4">DUF2502 domain-containing protein</fullName>
    </submittedName>
</protein>
<evidence type="ECO:0000313" key="3">
    <source>
        <dbReference type="EMBL" id="KFB74795.1"/>
    </source>
</evidence>
<dbReference type="STRING" id="1453999.AW06_004265"/>
<dbReference type="KEGG" id="acog:HWD57_03315"/>
<name>A0A080M367_9PROT</name>
<dbReference type="AlphaFoldDB" id="A0A080M367"/>
<evidence type="ECO:0000256" key="1">
    <source>
        <dbReference type="SAM" id="MobiDB-lite"/>
    </source>
</evidence>
<dbReference type="Pfam" id="PF10697">
    <property type="entry name" value="DUF2502"/>
    <property type="match status" value="1"/>
</dbReference>
<evidence type="ECO:0000256" key="2">
    <source>
        <dbReference type="SAM" id="SignalP"/>
    </source>
</evidence>
<evidence type="ECO:0000313" key="5">
    <source>
        <dbReference type="Proteomes" id="UP000021315"/>
    </source>
</evidence>
<organism evidence="3 5">
    <name type="scientific">Candidatus Accumulibacter cognatus</name>
    <dbReference type="NCBI Taxonomy" id="2954383"/>
    <lineage>
        <taxon>Bacteria</taxon>
        <taxon>Pseudomonadati</taxon>
        <taxon>Pseudomonadota</taxon>
        <taxon>Betaproteobacteria</taxon>
        <taxon>Candidatus Accumulibacter</taxon>
    </lineage>
</organism>
<dbReference type="Proteomes" id="UP000509684">
    <property type="component" value="Chromosome"/>
</dbReference>
<keyword evidence="2" id="KW-0732">Signal</keyword>
<feature type="compositionally biased region" description="Basic and acidic residues" evidence="1">
    <location>
        <begin position="64"/>
        <end position="73"/>
    </location>
</feature>
<gene>
    <name evidence="3" type="ORF">AW06_004265</name>
    <name evidence="4" type="ORF">HWD57_03315</name>
</gene>
<dbReference type="Proteomes" id="UP000021315">
    <property type="component" value="Unassembled WGS sequence"/>
</dbReference>
<dbReference type="InterPro" id="IPR019638">
    <property type="entry name" value="DUF2502"/>
</dbReference>
<keyword evidence="5" id="KW-1185">Reference proteome</keyword>
<accession>A0A080M367</accession>
<evidence type="ECO:0000313" key="4">
    <source>
        <dbReference type="EMBL" id="QLH48919.1"/>
    </source>
</evidence>
<feature type="chain" id="PRO_5001750754" evidence="2">
    <location>
        <begin position="20"/>
        <end position="99"/>
    </location>
</feature>
<dbReference type="EMBL" id="JDST02000130">
    <property type="protein sequence ID" value="KFB74795.1"/>
    <property type="molecule type" value="Genomic_DNA"/>
</dbReference>
<feature type="signal peptide" evidence="2">
    <location>
        <begin position="1"/>
        <end position="19"/>
    </location>
</feature>
<reference evidence="4 6" key="2">
    <citation type="journal article" date="2019" name="Microbiome">
        <title>Annotated bacterial chromosomes from frame-shift-corrected long-read metagenomic data.</title>
        <authorList>
            <person name="Arumugam K."/>
            <person name="Bagci C."/>
            <person name="Bessarab I."/>
            <person name="Beier S."/>
            <person name="Buchfink B."/>
            <person name="Gorska A."/>
            <person name="Qiu G."/>
            <person name="Huson D.H."/>
            <person name="Williams R.B.H."/>
        </authorList>
    </citation>
    <scope>NUCLEOTIDE SEQUENCE [LARGE SCALE GENOMIC DNA]</scope>
    <source>
        <strain evidence="4">SSA1</strain>
    </source>
</reference>
<accession>A0A7D5SBS8</accession>
<dbReference type="EMBL" id="CP058708">
    <property type="protein sequence ID" value="QLH48919.1"/>
    <property type="molecule type" value="Genomic_DNA"/>
</dbReference>
<dbReference type="RefSeq" id="WP_138678925.1">
    <property type="nucleotide sequence ID" value="NZ_JDST02000130.1"/>
</dbReference>
<proteinExistence type="predicted"/>
<evidence type="ECO:0000313" key="6">
    <source>
        <dbReference type="Proteomes" id="UP000509684"/>
    </source>
</evidence>